<dbReference type="EMBL" id="ATAY01000085">
    <property type="protein sequence ID" value="EPR09569.1"/>
    <property type="molecule type" value="Genomic_DNA"/>
</dbReference>
<sequence length="146" mass="16598">MKSKILIFIIIVSVMTALFAAPALAASNIVKITRPDGNEVVEKPIFSICGVCTYDETFIEFQYWDKVTEKFQPLETTDGDLTFKVGSSKLFGKNVELKYKGENHIKVIAYTKATKEDPQTKDYTITYAAEKKSLLDNIRNWLLDKF</sequence>
<dbReference type="OrthoDB" id="1739438at2"/>
<evidence type="ECO:0000313" key="3">
    <source>
        <dbReference type="Proteomes" id="UP000016860"/>
    </source>
</evidence>
<dbReference type="AlphaFoldDB" id="U4QYA0"/>
<dbReference type="STRING" id="1330534.L323_16150"/>
<feature type="signal peptide" evidence="1">
    <location>
        <begin position="1"/>
        <end position="25"/>
    </location>
</feature>
<protein>
    <submittedName>
        <fullName evidence="2">Uncharacterized protein</fullName>
    </submittedName>
</protein>
<accession>U4QYA0</accession>
<evidence type="ECO:0000313" key="2">
    <source>
        <dbReference type="EMBL" id="EPR09569.1"/>
    </source>
</evidence>
<dbReference type="Proteomes" id="UP000016860">
    <property type="component" value="Unassembled WGS sequence"/>
</dbReference>
<name>U4QYA0_9FIRM</name>
<gene>
    <name evidence="2" type="ORF">L323_16150</name>
</gene>
<feature type="chain" id="PRO_5004653755" evidence="1">
    <location>
        <begin position="26"/>
        <end position="146"/>
    </location>
</feature>
<keyword evidence="1" id="KW-0732">Signal</keyword>
<evidence type="ECO:0000256" key="1">
    <source>
        <dbReference type="SAM" id="SignalP"/>
    </source>
</evidence>
<proteinExistence type="predicted"/>
<organism evidence="2 3">
    <name type="scientific">Ruminiclostridium papyrosolvens C7</name>
    <dbReference type="NCBI Taxonomy" id="1330534"/>
    <lineage>
        <taxon>Bacteria</taxon>
        <taxon>Bacillati</taxon>
        <taxon>Bacillota</taxon>
        <taxon>Clostridia</taxon>
        <taxon>Eubacteriales</taxon>
        <taxon>Oscillospiraceae</taxon>
        <taxon>Ruminiclostridium</taxon>
    </lineage>
</organism>
<dbReference type="PATRIC" id="fig|1330534.3.peg.3200"/>
<comment type="caution">
    <text evidence="2">The sequence shown here is derived from an EMBL/GenBank/DDBJ whole genome shotgun (WGS) entry which is preliminary data.</text>
</comment>
<reference evidence="2 3" key="1">
    <citation type="journal article" date="2013" name="Genome Announc.">
        <title>Draft Genome Sequence of the Cellulolytic Bacterium Clostridium papyrosolvens C7 (ATCC 700395).</title>
        <authorList>
            <person name="Zepeda V."/>
            <person name="Dassa B."/>
            <person name="Borovok I."/>
            <person name="Lamed R."/>
            <person name="Bayer E.A."/>
            <person name="Cate J.H."/>
        </authorList>
    </citation>
    <scope>NUCLEOTIDE SEQUENCE [LARGE SCALE GENOMIC DNA]</scope>
    <source>
        <strain evidence="2 3">C7</strain>
    </source>
</reference>
<dbReference type="RefSeq" id="WP_020816648.1">
    <property type="nucleotide sequence ID" value="NZ_ATAY01000085.1"/>
</dbReference>